<comment type="caution">
    <text evidence="5">The sequence shown here is derived from an EMBL/GenBank/DDBJ whole genome shotgun (WGS) entry which is preliminary data.</text>
</comment>
<dbReference type="GO" id="GO:0016651">
    <property type="term" value="F:oxidoreductase activity, acting on NAD(P)H"/>
    <property type="evidence" value="ECO:0007669"/>
    <property type="project" value="InterPro"/>
</dbReference>
<dbReference type="GeneID" id="89931445"/>
<dbReference type="EMBL" id="JAVRRT010000021">
    <property type="protein sequence ID" value="KAK5164025.1"/>
    <property type="molecule type" value="Genomic_DNA"/>
</dbReference>
<dbReference type="Proteomes" id="UP001337655">
    <property type="component" value="Unassembled WGS sequence"/>
</dbReference>
<dbReference type="SUPFAM" id="SSF50129">
    <property type="entry name" value="GroES-like"/>
    <property type="match status" value="1"/>
</dbReference>
<dbReference type="Gene3D" id="3.90.180.10">
    <property type="entry name" value="Medium-chain alcohol dehydrogenases, catalytic domain"/>
    <property type="match status" value="1"/>
</dbReference>
<dbReference type="InterPro" id="IPR011032">
    <property type="entry name" value="GroES-like_sf"/>
</dbReference>
<dbReference type="InterPro" id="IPR047122">
    <property type="entry name" value="Trans-enoyl_RdTase-like"/>
</dbReference>
<dbReference type="PANTHER" id="PTHR45348:SF2">
    <property type="entry name" value="ZINC-TYPE ALCOHOL DEHYDROGENASE-LIKE PROTEIN C2E1P3.01"/>
    <property type="match status" value="1"/>
</dbReference>
<dbReference type="InterPro" id="IPR013154">
    <property type="entry name" value="ADH-like_N"/>
</dbReference>
<evidence type="ECO:0000313" key="6">
    <source>
        <dbReference type="Proteomes" id="UP001337655"/>
    </source>
</evidence>
<reference evidence="5 6" key="1">
    <citation type="submission" date="2023-08" db="EMBL/GenBank/DDBJ databases">
        <title>Black Yeasts Isolated from many extreme environments.</title>
        <authorList>
            <person name="Coleine C."/>
            <person name="Stajich J.E."/>
            <person name="Selbmann L."/>
        </authorList>
    </citation>
    <scope>NUCLEOTIDE SEQUENCE [LARGE SCALE GENOMIC DNA]</scope>
    <source>
        <strain evidence="5 6">CCFEE 5935</strain>
    </source>
</reference>
<dbReference type="InterPro" id="IPR020843">
    <property type="entry name" value="ER"/>
</dbReference>
<gene>
    <name evidence="5" type="ORF">LTR77_010116</name>
</gene>
<evidence type="ECO:0000256" key="2">
    <source>
        <dbReference type="ARBA" id="ARBA00011245"/>
    </source>
</evidence>
<protein>
    <recommendedName>
        <fullName evidence="4">Enoyl reductase (ER) domain-containing protein</fullName>
    </recommendedName>
</protein>
<dbReference type="InterPro" id="IPR036291">
    <property type="entry name" value="NAD(P)-bd_dom_sf"/>
</dbReference>
<feature type="domain" description="Enoyl reductase (ER)" evidence="4">
    <location>
        <begin position="5"/>
        <end position="335"/>
    </location>
</feature>
<dbReference type="PANTHER" id="PTHR45348">
    <property type="entry name" value="HYPOTHETICAL OXIDOREDUCTASE (EUROFUNG)"/>
    <property type="match status" value="1"/>
</dbReference>
<dbReference type="RefSeq" id="XP_064654353.1">
    <property type="nucleotide sequence ID" value="XM_064807339.1"/>
</dbReference>
<sequence length="340" mass="36467">MKAIKVVEAGKAEVQDVKVPELKDEHLLVKIRYAALNPTDWKHIDYIPHVGSTVGCDWMGTIEEVGPNVNGSWKKGDRVAGVVQGCNAFNLEDGAFAECALMKEGNLFKVPENVGDEEASTVGVAFATVGLGLYQTLGLPWPGSVPAECFVLVYGGSSATGSIAIQFAKLSGAKVVTTCSKKNFDFVKSLGADEAFDYNDPECAEKIRKYTNDSLHTVLDCIGGDTGSKVSTGSISSKGGQICSIVPGTEYNRKDVRAVPLLAYKIRGEPWKLLEDMPATVEDYQFGQIFFRLAVKLLGEGKVKVHPPRVGKGLEGALDGLDEMRQGKVSGQKLVYSIGA</sequence>
<dbReference type="CDD" id="cd08249">
    <property type="entry name" value="enoyl_reductase_like"/>
    <property type="match status" value="1"/>
</dbReference>
<name>A0AAV9NYJ8_9PEZI</name>
<organism evidence="5 6">
    <name type="scientific">Saxophila tyrrhenica</name>
    <dbReference type="NCBI Taxonomy" id="1690608"/>
    <lineage>
        <taxon>Eukaryota</taxon>
        <taxon>Fungi</taxon>
        <taxon>Dikarya</taxon>
        <taxon>Ascomycota</taxon>
        <taxon>Pezizomycotina</taxon>
        <taxon>Dothideomycetes</taxon>
        <taxon>Dothideomycetidae</taxon>
        <taxon>Mycosphaerellales</taxon>
        <taxon>Extremaceae</taxon>
        <taxon>Saxophila</taxon>
    </lineage>
</organism>
<evidence type="ECO:0000256" key="3">
    <source>
        <dbReference type="ARBA" id="ARBA00023002"/>
    </source>
</evidence>
<comment type="subunit">
    <text evidence="2">Monomer.</text>
</comment>
<dbReference type="Gene3D" id="3.40.50.720">
    <property type="entry name" value="NAD(P)-binding Rossmann-like Domain"/>
    <property type="match status" value="1"/>
</dbReference>
<keyword evidence="3" id="KW-0560">Oxidoreductase</keyword>
<proteinExistence type="inferred from homology"/>
<evidence type="ECO:0000313" key="5">
    <source>
        <dbReference type="EMBL" id="KAK5164025.1"/>
    </source>
</evidence>
<evidence type="ECO:0000259" key="4">
    <source>
        <dbReference type="SMART" id="SM00829"/>
    </source>
</evidence>
<keyword evidence="6" id="KW-1185">Reference proteome</keyword>
<comment type="similarity">
    <text evidence="1">Belongs to the zinc-containing alcohol dehydrogenase family.</text>
</comment>
<dbReference type="Pfam" id="PF08240">
    <property type="entry name" value="ADH_N"/>
    <property type="match status" value="1"/>
</dbReference>
<accession>A0AAV9NYJ8</accession>
<evidence type="ECO:0000256" key="1">
    <source>
        <dbReference type="ARBA" id="ARBA00008072"/>
    </source>
</evidence>
<dbReference type="AlphaFoldDB" id="A0AAV9NYJ8"/>
<dbReference type="SUPFAM" id="SSF51735">
    <property type="entry name" value="NAD(P)-binding Rossmann-fold domains"/>
    <property type="match status" value="1"/>
</dbReference>
<dbReference type="SMART" id="SM00829">
    <property type="entry name" value="PKS_ER"/>
    <property type="match status" value="1"/>
</dbReference>
<dbReference type="InterPro" id="IPR013149">
    <property type="entry name" value="ADH-like_C"/>
</dbReference>
<dbReference type="Pfam" id="PF00107">
    <property type="entry name" value="ADH_zinc_N"/>
    <property type="match status" value="1"/>
</dbReference>